<proteinExistence type="predicted"/>
<evidence type="ECO:0000313" key="1">
    <source>
        <dbReference type="EMBL" id="KAJ9115573.1"/>
    </source>
</evidence>
<organism evidence="1 2">
    <name type="scientific">Naganishia adeliensis</name>
    <dbReference type="NCBI Taxonomy" id="92952"/>
    <lineage>
        <taxon>Eukaryota</taxon>
        <taxon>Fungi</taxon>
        <taxon>Dikarya</taxon>
        <taxon>Basidiomycota</taxon>
        <taxon>Agaricomycotina</taxon>
        <taxon>Tremellomycetes</taxon>
        <taxon>Filobasidiales</taxon>
        <taxon>Filobasidiaceae</taxon>
        <taxon>Naganishia</taxon>
    </lineage>
</organism>
<evidence type="ECO:0000313" key="2">
    <source>
        <dbReference type="Proteomes" id="UP001230649"/>
    </source>
</evidence>
<comment type="caution">
    <text evidence="1">The sequence shown here is derived from an EMBL/GenBank/DDBJ whole genome shotgun (WGS) entry which is preliminary data.</text>
</comment>
<keyword evidence="2" id="KW-1185">Reference proteome</keyword>
<dbReference type="EMBL" id="JASBWS010000005">
    <property type="protein sequence ID" value="KAJ9115573.1"/>
    <property type="molecule type" value="Genomic_DNA"/>
</dbReference>
<accession>A0ACC2WVN7</accession>
<reference evidence="1" key="1">
    <citation type="submission" date="2023-04" db="EMBL/GenBank/DDBJ databases">
        <title>Draft Genome sequencing of Naganishia species isolated from polar environments using Oxford Nanopore Technology.</title>
        <authorList>
            <person name="Leo P."/>
            <person name="Venkateswaran K."/>
        </authorList>
    </citation>
    <scope>NUCLEOTIDE SEQUENCE</scope>
    <source>
        <strain evidence="1">MNA-CCFEE 5262</strain>
    </source>
</reference>
<name>A0ACC2WVN7_9TREE</name>
<protein>
    <submittedName>
        <fullName evidence="1">Uncharacterized protein</fullName>
    </submittedName>
</protein>
<gene>
    <name evidence="1" type="ORF">QFC20_000898</name>
</gene>
<sequence length="575" mass="60645">MPETALASAPATAHSSKNSTPTGRSSGTGTNSTTSTPTSKKKKGGGGDHNDGGSGGLAGLFASLCGGSKAKKAFEERSPPTTAKGTGKPSPMVQQPSNSKALPAAPVTTKQVASDVEVTTTKRLSTVEPGPSTRADGINSSIGDSSQNIPVASNPAKEEAIVAINGDQPAAVPQSTLANHIENQTSEHLTNGHVGNSSLDAKHLAPVVLGGAVLSSGAAILASTSNPTPDKVSNENGNLREMQGHHGQAVDSAVHQFDELVVPAETHIATGHPLPLQESALRRSTEEGVNGENLDKSLLSATSNEHDRALYPGGVPTNGGVSLGIHTDLPDYSSTNDAHVAAAAVRDEEEDSEKDDTNMYTDGLEADEEFIDEEDRLIRQGGIGIPIGPDGKPAPLLPPISAEHIGRKCLVLDLDETLLHSSFKTMPSADFIVPVEIESQTHNVYVIKRPGVDMFLKAMGEIYEVVVFTASLSKYADPVLDMLDIHKVVKHRLFRESCYNHKGNYVKDLSQLGREIHTSIIIDNSPASYIFHPNNAVPVSTWFNDPHDTELTDLRPFLTDLATVGDVRGVLDGQL</sequence>
<dbReference type="Proteomes" id="UP001230649">
    <property type="component" value="Unassembled WGS sequence"/>
</dbReference>